<dbReference type="InterPro" id="IPR005172">
    <property type="entry name" value="CRC"/>
</dbReference>
<feature type="region of interest" description="Disordered" evidence="4">
    <location>
        <begin position="1"/>
        <end position="26"/>
    </location>
</feature>
<dbReference type="InterPro" id="IPR028307">
    <property type="entry name" value="Lin-54_fam"/>
</dbReference>
<dbReference type="InterPro" id="IPR033467">
    <property type="entry name" value="Tesmin/TSO1-like_CXC"/>
</dbReference>
<evidence type="ECO:0000256" key="3">
    <source>
        <dbReference type="ARBA" id="ARBA00023242"/>
    </source>
</evidence>
<dbReference type="Pfam" id="PF03638">
    <property type="entry name" value="TCR"/>
    <property type="match status" value="2"/>
</dbReference>
<dbReference type="GO" id="GO:0005634">
    <property type="term" value="C:nucleus"/>
    <property type="evidence" value="ECO:0007669"/>
    <property type="project" value="UniProtKB-SubCell"/>
</dbReference>
<keyword evidence="3" id="KW-0539">Nucleus</keyword>
<evidence type="ECO:0000256" key="2">
    <source>
        <dbReference type="ARBA" id="ARBA00007267"/>
    </source>
</evidence>
<feature type="domain" description="CRC" evidence="5">
    <location>
        <begin position="32"/>
        <end position="156"/>
    </location>
</feature>
<dbReference type="SMART" id="SM01114">
    <property type="entry name" value="CXC"/>
    <property type="match status" value="2"/>
</dbReference>
<dbReference type="GO" id="GO:0006355">
    <property type="term" value="P:regulation of DNA-templated transcription"/>
    <property type="evidence" value="ECO:0007669"/>
    <property type="project" value="TreeGrafter"/>
</dbReference>
<dbReference type="EMBL" id="JBAMMX010000014">
    <property type="protein sequence ID" value="KAK6927380.1"/>
    <property type="molecule type" value="Genomic_DNA"/>
</dbReference>
<proteinExistence type="inferred from homology"/>
<name>A0AAN8V4I1_9MAGN</name>
<organism evidence="6 7">
    <name type="scientific">Dillenia turbinata</name>
    <dbReference type="NCBI Taxonomy" id="194707"/>
    <lineage>
        <taxon>Eukaryota</taxon>
        <taxon>Viridiplantae</taxon>
        <taxon>Streptophyta</taxon>
        <taxon>Embryophyta</taxon>
        <taxon>Tracheophyta</taxon>
        <taxon>Spermatophyta</taxon>
        <taxon>Magnoliopsida</taxon>
        <taxon>eudicotyledons</taxon>
        <taxon>Gunneridae</taxon>
        <taxon>Pentapetalae</taxon>
        <taxon>Dilleniales</taxon>
        <taxon>Dilleniaceae</taxon>
        <taxon>Dillenia</taxon>
    </lineage>
</organism>
<evidence type="ECO:0000259" key="5">
    <source>
        <dbReference type="PROSITE" id="PS51634"/>
    </source>
</evidence>
<keyword evidence="7" id="KW-1185">Reference proteome</keyword>
<evidence type="ECO:0000256" key="1">
    <source>
        <dbReference type="ARBA" id="ARBA00004123"/>
    </source>
</evidence>
<evidence type="ECO:0000256" key="4">
    <source>
        <dbReference type="SAM" id="MobiDB-lite"/>
    </source>
</evidence>
<evidence type="ECO:0000313" key="6">
    <source>
        <dbReference type="EMBL" id="KAK6927380.1"/>
    </source>
</evidence>
<dbReference type="PANTHER" id="PTHR12446">
    <property type="entry name" value="TESMIN/TSO1-RELATED"/>
    <property type="match status" value="1"/>
</dbReference>
<accession>A0AAN8V4I1</accession>
<comment type="caution">
    <text evidence="6">The sequence shown here is derived from an EMBL/GenBank/DDBJ whole genome shotgun (WGS) entry which is preliminary data.</text>
</comment>
<comment type="subcellular location">
    <subcellularLocation>
        <location evidence="1">Nucleus</location>
    </subcellularLocation>
</comment>
<protein>
    <submittedName>
        <fullName evidence="6">CRC domain</fullName>
    </submittedName>
</protein>
<dbReference type="PROSITE" id="PS51634">
    <property type="entry name" value="CRC"/>
    <property type="match status" value="1"/>
</dbReference>
<dbReference type="AlphaFoldDB" id="A0AAN8V4I1"/>
<sequence>MTERISSFDRTPSSPDPRPQNGYELQNRASKKQKQCNCKYSKCLKLYCECFASGIYCDGCNCVNCVNNIENEAGRKCAIEAILERNPNAFKPKIANSTCGRQNVREEAEEVSIMGRHNKGCNCKKSECLKKYCECFQANILCSDNCKCMDCKNFEGSEERKGLLHGAHGDLAHTLQPVNATSTGAIGSSGCGASLSVKKRKNDEPFSGSPTNRDLAHIQQAVNAPNTRAIGTSGCGTSPSFKKRENAELFSGSLMNGSSNDDISNSLQANRLRAAAWISSSPITAGPTGSTTIPGSSSFTDKSPLAYTLHPGNIKRLCSLLVVVSREALNAHADHVNEMDRQAELGEVKNPCGLSTLVPENCEKEQKSLQEAPCEDHLSGNISDVIQACSPRLDRADIQIRESVSPGTLALMCDEEDTVNMKARLPKDDADCRKDMQCKSAGQGYDESHAKLEGLVLTGFLDFLNRLVTSGSIKESKCFQPAKDQAGEQNESAENIAIKPNTEAMSHKLPVNNGTIHPVTSLTVEIQTL</sequence>
<dbReference type="PANTHER" id="PTHR12446:SF34">
    <property type="entry name" value="PROTEIN LIN-54 HOMOLOG"/>
    <property type="match status" value="1"/>
</dbReference>
<comment type="similarity">
    <text evidence="2">Belongs to the lin-54 family.</text>
</comment>
<evidence type="ECO:0000313" key="7">
    <source>
        <dbReference type="Proteomes" id="UP001370490"/>
    </source>
</evidence>
<dbReference type="Proteomes" id="UP001370490">
    <property type="component" value="Unassembled WGS sequence"/>
</dbReference>
<reference evidence="6 7" key="1">
    <citation type="submission" date="2023-12" db="EMBL/GenBank/DDBJ databases">
        <title>A high-quality genome assembly for Dillenia turbinata (Dilleniales).</title>
        <authorList>
            <person name="Chanderbali A."/>
        </authorList>
    </citation>
    <scope>NUCLEOTIDE SEQUENCE [LARGE SCALE GENOMIC DNA]</scope>
    <source>
        <strain evidence="6">LSX21</strain>
        <tissue evidence="6">Leaf</tissue>
    </source>
</reference>
<gene>
    <name evidence="6" type="ORF">RJ641_005971</name>
</gene>